<dbReference type="FunFam" id="3.40.1060.10:FF:000001">
    <property type="entry name" value="Aconitate hydratase, mitochondrial"/>
    <property type="match status" value="1"/>
</dbReference>
<evidence type="ECO:0000256" key="5">
    <source>
        <dbReference type="ARBA" id="ARBA00023014"/>
    </source>
</evidence>
<comment type="similarity">
    <text evidence="8">Belongs to the aconitase/IPM isomerase family.</text>
</comment>
<keyword evidence="5 8" id="KW-0411">Iron-sulfur</keyword>
<accession>A0A1X0RZR4</accession>
<keyword evidence="4 8" id="KW-0408">Iron</keyword>
<dbReference type="SUPFAM" id="SSF52016">
    <property type="entry name" value="LeuD/IlvD-like"/>
    <property type="match status" value="1"/>
</dbReference>
<proteinExistence type="inferred from homology"/>
<dbReference type="InterPro" id="IPR006248">
    <property type="entry name" value="Aconitase_mito-like"/>
</dbReference>
<dbReference type="GO" id="GO:0005739">
    <property type="term" value="C:mitochondrion"/>
    <property type="evidence" value="ECO:0007669"/>
    <property type="project" value="UniProtKB-SubCell"/>
</dbReference>
<evidence type="ECO:0000256" key="4">
    <source>
        <dbReference type="ARBA" id="ARBA00023004"/>
    </source>
</evidence>
<dbReference type="GO" id="GO:0051539">
    <property type="term" value="F:4 iron, 4 sulfur cluster binding"/>
    <property type="evidence" value="ECO:0007669"/>
    <property type="project" value="UniProtKB-UniRule"/>
</dbReference>
<dbReference type="SUPFAM" id="SSF53732">
    <property type="entry name" value="Aconitase iron-sulfur domain"/>
    <property type="match status" value="1"/>
</dbReference>
<dbReference type="VEuPathDB" id="FungiDB:BCV72DRAFT_3353"/>
<sequence>MISAYLARSRVPTFRHAIKRTLATQHNPVAEKDCSSITPPYAKLNKNLDLVKRILDQRPLTLAEKIVYSHLTNPEETIPVRGETYLKLSPDRVAMQDASAQMALLQFMLSGMSTTAVPTSIHCDHLIAAHEGADKDVAQSIVTNKEIFDFLESGAKKYGIAFWKPGSGIIHQIVLENYAAPGGLMLGTDSHTPNAGGLGMVAIGVGGADAVDAMASIPWELKAPNVIGVKLTGQLGPWASPKDVILKLAGLLTVRGGTGHIIEYFGEGVDSLSCTGMATICNMGAEVGATTSVFPYTSSMRSYLQSTGRSAVSQAADSNAHFLRADSGAHYDQLIEINLSEVEPHINGPFTPDLSTPLSKFKDVVSQNGWKDELSASLIGSCTNSSYQDMSRAASIVKQATSAGVPLKVPFLVTPGSEQIRATIERDGQQQVFEEAGGQVLANACGPCIGQWKRSEKKGEENAILTSFNRNFRSRNDGNPKTMNFLAAPEIVTAMAFAGKLSFNPMTDTLLDKNGQKFQFNPPSGDDLPRQGFEAGRATYEPPSPTPTPDPSVEINIDPKSNRLQALEAFEPWHGDEFRNIRVLLKVKGKCTTDHISAAGPWLKYKGHLENIAENTLIGALNADTGKVNSAIDITNNKEDTIPEVAKSYKRQKIDWMVIADHNYGEGSAREHAALQVRYLGCPLIISRSFARIHETNLKKQGVLPLTFVNEDDYEKISSGDVIETVGVKDIAPGKPVQLIVTKPDGSKVTIDAKHTMSQDQIGWFKKGSALNLIKSMNHVK</sequence>
<dbReference type="PANTHER" id="PTHR43160">
    <property type="entry name" value="ACONITATE HYDRATASE B"/>
    <property type="match status" value="1"/>
</dbReference>
<comment type="subcellular location">
    <subcellularLocation>
        <location evidence="1 8">Mitochondrion</location>
    </subcellularLocation>
</comment>
<dbReference type="InterPro" id="IPR018136">
    <property type="entry name" value="Aconitase_4Fe-4S_BS"/>
</dbReference>
<dbReference type="Pfam" id="PF00694">
    <property type="entry name" value="Aconitase_C"/>
    <property type="match status" value="1"/>
</dbReference>
<dbReference type="InterPro" id="IPR036008">
    <property type="entry name" value="Aconitase_4Fe-4S_dom"/>
</dbReference>
<evidence type="ECO:0000313" key="12">
    <source>
        <dbReference type="EMBL" id="ORE17378.1"/>
    </source>
</evidence>
<dbReference type="PANTHER" id="PTHR43160:SF2">
    <property type="entry name" value="HOMOCITRATE DEHYDRATASE, MITOCHONDRIAL"/>
    <property type="match status" value="1"/>
</dbReference>
<dbReference type="GO" id="GO:0006099">
    <property type="term" value="P:tricarboxylic acid cycle"/>
    <property type="evidence" value="ECO:0007669"/>
    <property type="project" value="InterPro"/>
</dbReference>
<dbReference type="Gene3D" id="3.20.19.10">
    <property type="entry name" value="Aconitase, domain 4"/>
    <property type="match status" value="1"/>
</dbReference>
<keyword evidence="2 8" id="KW-0479">Metal-binding</keyword>
<evidence type="ECO:0000256" key="7">
    <source>
        <dbReference type="ARBA" id="ARBA00023239"/>
    </source>
</evidence>
<dbReference type="FunFam" id="3.30.499.10:FF:000004">
    <property type="entry name" value="Aconitate hydratase, mitochondrial"/>
    <property type="match status" value="1"/>
</dbReference>
<name>A0A1X0RZR4_RHIZD</name>
<evidence type="ECO:0000259" key="10">
    <source>
        <dbReference type="Pfam" id="PF00330"/>
    </source>
</evidence>
<dbReference type="InterPro" id="IPR050926">
    <property type="entry name" value="Aconitase/IPM_isomerase"/>
</dbReference>
<comment type="cofactor">
    <cofactor evidence="8">
        <name>[4Fe-4S] cluster</name>
        <dbReference type="ChEBI" id="CHEBI:49883"/>
    </cofactor>
    <text evidence="8">Binds 1 [4Fe-4S] cluster per subunit.</text>
</comment>
<evidence type="ECO:0000256" key="9">
    <source>
        <dbReference type="SAM" id="MobiDB-lite"/>
    </source>
</evidence>
<feature type="region of interest" description="Disordered" evidence="9">
    <location>
        <begin position="514"/>
        <end position="552"/>
    </location>
</feature>
<keyword evidence="3 8" id="KW-0809">Transit peptide</keyword>
<evidence type="ECO:0000256" key="8">
    <source>
        <dbReference type="RuleBase" id="RU362107"/>
    </source>
</evidence>
<dbReference type="PRINTS" id="PR00415">
    <property type="entry name" value="ACONITASE"/>
</dbReference>
<dbReference type="Pfam" id="PF00330">
    <property type="entry name" value="Aconitase"/>
    <property type="match status" value="1"/>
</dbReference>
<dbReference type="GO" id="GO:0005829">
    <property type="term" value="C:cytosol"/>
    <property type="evidence" value="ECO:0007669"/>
    <property type="project" value="TreeGrafter"/>
</dbReference>
<evidence type="ECO:0000256" key="1">
    <source>
        <dbReference type="ARBA" id="ARBA00004173"/>
    </source>
</evidence>
<dbReference type="NCBIfam" id="TIGR01340">
    <property type="entry name" value="aconitase_mito"/>
    <property type="match status" value="1"/>
</dbReference>
<dbReference type="Gene3D" id="3.40.1060.10">
    <property type="entry name" value="Aconitase, Domain 2"/>
    <property type="match status" value="1"/>
</dbReference>
<dbReference type="GO" id="GO:0046872">
    <property type="term" value="F:metal ion binding"/>
    <property type="evidence" value="ECO:0007669"/>
    <property type="project" value="UniProtKB-UniRule"/>
</dbReference>
<dbReference type="Gene3D" id="3.30.499.10">
    <property type="entry name" value="Aconitase, domain 3"/>
    <property type="match status" value="2"/>
</dbReference>
<evidence type="ECO:0000259" key="11">
    <source>
        <dbReference type="Pfam" id="PF00694"/>
    </source>
</evidence>
<dbReference type="GO" id="GO:0003994">
    <property type="term" value="F:aconitate hydratase activity"/>
    <property type="evidence" value="ECO:0007669"/>
    <property type="project" value="InterPro"/>
</dbReference>
<keyword evidence="6 8" id="KW-0496">Mitochondrion</keyword>
<dbReference type="NCBIfam" id="NF005558">
    <property type="entry name" value="PRK07229.1"/>
    <property type="match status" value="1"/>
</dbReference>
<dbReference type="InterPro" id="IPR015928">
    <property type="entry name" value="Aconitase/3IPM_dehydase_swvl"/>
</dbReference>
<dbReference type="InterPro" id="IPR001030">
    <property type="entry name" value="Acoase/IPM_deHydtase_lsu_aba"/>
</dbReference>
<dbReference type="AlphaFoldDB" id="A0A1X0RZR4"/>
<keyword evidence="7 8" id="KW-0456">Lyase</keyword>
<dbReference type="FunFam" id="3.20.19.10:FF:000002">
    <property type="entry name" value="Aconitate hydratase, mitochondrial"/>
    <property type="match status" value="1"/>
</dbReference>
<dbReference type="FunFam" id="3.30.499.10:FF:000003">
    <property type="entry name" value="Aconitate hydratase, mitochondrial"/>
    <property type="match status" value="1"/>
</dbReference>
<protein>
    <recommendedName>
        <fullName evidence="8">Aconitate hydratase, mitochondrial</fullName>
        <shortName evidence="8">Aconitase</shortName>
        <ecNumber evidence="8">4.2.1.-</ecNumber>
    </recommendedName>
</protein>
<reference evidence="12 13" key="1">
    <citation type="journal article" date="2016" name="Proc. Natl. Acad. Sci. U.S.A.">
        <title>Lipid metabolic changes in an early divergent fungus govern the establishment of a mutualistic symbiosis with endobacteria.</title>
        <authorList>
            <person name="Lastovetsky O.A."/>
            <person name="Gaspar M.L."/>
            <person name="Mondo S.J."/>
            <person name="LaButti K.M."/>
            <person name="Sandor L."/>
            <person name="Grigoriev I.V."/>
            <person name="Henry S.A."/>
            <person name="Pawlowska T.E."/>
        </authorList>
    </citation>
    <scope>NUCLEOTIDE SEQUENCE [LARGE SCALE GENOMIC DNA]</scope>
    <source>
        <strain evidence="12 13">ATCC 11559</strain>
    </source>
</reference>
<dbReference type="PROSITE" id="PS01244">
    <property type="entry name" value="ACONITASE_2"/>
    <property type="match status" value="1"/>
</dbReference>
<organism evidence="12 13">
    <name type="scientific">Rhizopus microsporus</name>
    <dbReference type="NCBI Taxonomy" id="58291"/>
    <lineage>
        <taxon>Eukaryota</taxon>
        <taxon>Fungi</taxon>
        <taxon>Fungi incertae sedis</taxon>
        <taxon>Mucoromycota</taxon>
        <taxon>Mucoromycotina</taxon>
        <taxon>Mucoromycetes</taxon>
        <taxon>Mucorales</taxon>
        <taxon>Mucorineae</taxon>
        <taxon>Rhizopodaceae</taxon>
        <taxon>Rhizopus</taxon>
    </lineage>
</organism>
<dbReference type="InterPro" id="IPR000573">
    <property type="entry name" value="AconitaseA/IPMdHydase_ssu_swvl"/>
</dbReference>
<evidence type="ECO:0000256" key="2">
    <source>
        <dbReference type="ARBA" id="ARBA00022723"/>
    </source>
</evidence>
<feature type="domain" description="Aconitase/3-isopropylmalate dehydratase large subunit alpha/beta/alpha" evidence="10">
    <location>
        <begin position="64"/>
        <end position="499"/>
    </location>
</feature>
<dbReference type="EC" id="4.2.1.-" evidence="8"/>
<dbReference type="OMA" id="KWPETFG"/>
<dbReference type="InterPro" id="IPR015932">
    <property type="entry name" value="Aconitase_dom2"/>
</dbReference>
<evidence type="ECO:0000256" key="3">
    <source>
        <dbReference type="ARBA" id="ARBA00022946"/>
    </source>
</evidence>
<dbReference type="Proteomes" id="UP000242381">
    <property type="component" value="Unassembled WGS sequence"/>
</dbReference>
<evidence type="ECO:0000313" key="13">
    <source>
        <dbReference type="Proteomes" id="UP000242381"/>
    </source>
</evidence>
<feature type="domain" description="Aconitase A/isopropylmalate dehydratase small subunit swivel" evidence="11">
    <location>
        <begin position="583"/>
        <end position="710"/>
    </location>
</feature>
<dbReference type="EMBL" id="KV921357">
    <property type="protein sequence ID" value="ORE17378.1"/>
    <property type="molecule type" value="Genomic_DNA"/>
</dbReference>
<dbReference type="InterPro" id="IPR015931">
    <property type="entry name" value="Acnase/IPM_dHydase_lsu_aba_1/3"/>
</dbReference>
<evidence type="ECO:0000256" key="6">
    <source>
        <dbReference type="ARBA" id="ARBA00023128"/>
    </source>
</evidence>
<gene>
    <name evidence="12" type="ORF">BCV71DRAFT_3193</name>
</gene>